<keyword evidence="3" id="KW-1185">Reference proteome</keyword>
<dbReference type="InterPro" id="IPR001251">
    <property type="entry name" value="CRAL-TRIO_dom"/>
</dbReference>
<dbReference type="Gene3D" id="3.40.525.10">
    <property type="entry name" value="CRAL-TRIO lipid binding domain"/>
    <property type="match status" value="1"/>
</dbReference>
<dbReference type="SUPFAM" id="SSF52087">
    <property type="entry name" value="CRAL/TRIO domain"/>
    <property type="match status" value="1"/>
</dbReference>
<name>A0A5N4A269_PHOPY</name>
<dbReference type="Proteomes" id="UP000327044">
    <property type="component" value="Unassembled WGS sequence"/>
</dbReference>
<protein>
    <recommendedName>
        <fullName evidence="1">CRAL-TRIO domain-containing protein</fullName>
    </recommendedName>
</protein>
<accession>A0A5N4A269</accession>
<dbReference type="Pfam" id="PF00650">
    <property type="entry name" value="CRAL_TRIO"/>
    <property type="match status" value="1"/>
</dbReference>
<dbReference type="PANTHER" id="PTHR10174:SF213">
    <property type="entry name" value="CRAL-TRIO DOMAIN-CONTAINING PROTEIN"/>
    <property type="match status" value="1"/>
</dbReference>
<dbReference type="InterPro" id="IPR036865">
    <property type="entry name" value="CRAL-TRIO_dom_sf"/>
</dbReference>
<feature type="domain" description="CRAL-TRIO" evidence="1">
    <location>
        <begin position="84"/>
        <end position="244"/>
    </location>
</feature>
<dbReference type="CDD" id="cd00170">
    <property type="entry name" value="SEC14"/>
    <property type="match status" value="1"/>
</dbReference>
<gene>
    <name evidence="2" type="ORF">PPYR_03168</name>
</gene>
<dbReference type="SUPFAM" id="SSF46938">
    <property type="entry name" value="CRAL/TRIO N-terminal domain"/>
    <property type="match status" value="1"/>
</dbReference>
<dbReference type="GO" id="GO:0016020">
    <property type="term" value="C:membrane"/>
    <property type="evidence" value="ECO:0007669"/>
    <property type="project" value="TreeGrafter"/>
</dbReference>
<evidence type="ECO:0000313" key="3">
    <source>
        <dbReference type="Proteomes" id="UP000327044"/>
    </source>
</evidence>
<evidence type="ECO:0000313" key="2">
    <source>
        <dbReference type="EMBL" id="KAB0791368.1"/>
    </source>
</evidence>
<dbReference type="PROSITE" id="PS50191">
    <property type="entry name" value="CRAL_TRIO"/>
    <property type="match status" value="1"/>
</dbReference>
<comment type="caution">
    <text evidence="2">The sequence shown here is derived from an EMBL/GenBank/DDBJ whole genome shotgun (WGS) entry which is preliminary data.</text>
</comment>
<proteinExistence type="predicted"/>
<dbReference type="OrthoDB" id="6432525at2759"/>
<reference evidence="2 3" key="1">
    <citation type="journal article" date="2018" name="Elife">
        <title>Firefly genomes illuminate parallel origins of bioluminescence in beetles.</title>
        <authorList>
            <person name="Fallon T.R."/>
            <person name="Lower S.E."/>
            <person name="Chang C.H."/>
            <person name="Bessho-Uehara M."/>
            <person name="Martin G.J."/>
            <person name="Bewick A.J."/>
            <person name="Behringer M."/>
            <person name="Debat H.J."/>
            <person name="Wong I."/>
            <person name="Day J.C."/>
            <person name="Suvorov A."/>
            <person name="Silva C.J."/>
            <person name="Stanger-Hall K.F."/>
            <person name="Hall D.W."/>
            <person name="Schmitz R.J."/>
            <person name="Nelson D.R."/>
            <person name="Lewis S.M."/>
            <person name="Shigenobu S."/>
            <person name="Bybee S.M."/>
            <person name="Larracuente A.M."/>
            <person name="Oba Y."/>
            <person name="Weng J.K."/>
        </authorList>
    </citation>
    <scope>NUCLEOTIDE SEQUENCE [LARGE SCALE GENOMIC DNA]</scope>
    <source>
        <strain evidence="2">1611_PpyrPB1</strain>
        <tissue evidence="2">Whole body</tissue>
    </source>
</reference>
<dbReference type="GO" id="GO:1902936">
    <property type="term" value="F:phosphatidylinositol bisphosphate binding"/>
    <property type="evidence" value="ECO:0007669"/>
    <property type="project" value="TreeGrafter"/>
</dbReference>
<dbReference type="PRINTS" id="PR00180">
    <property type="entry name" value="CRETINALDHBP"/>
</dbReference>
<dbReference type="AlphaFoldDB" id="A0A5N4A269"/>
<evidence type="ECO:0000259" key="1">
    <source>
        <dbReference type="PROSITE" id="PS50191"/>
    </source>
</evidence>
<dbReference type="InterPro" id="IPR036273">
    <property type="entry name" value="CRAL/TRIO_N_dom_sf"/>
</dbReference>
<dbReference type="PANTHER" id="PTHR10174">
    <property type="entry name" value="ALPHA-TOCOPHEROL TRANSFER PROTEIN-RELATED"/>
    <property type="match status" value="1"/>
</dbReference>
<sequence>MMKWATLEEEYAKNKELHVEDVQSLKEWVLKQPHFPPVSDLQLAIFLHSCYWSVEQTKVTMEKFLTYRGAWRDFFANRNPNHPKMKDAMEVSLCSFLPSRTVENYKIVFFKFMNTDVDRYVTSNCLKIFDMCVTLEVMQHGTFEGYVIVCDFKNVGVGHILKSPITAMRRILLYLQEALPVRLKGLHYVTMPAISDLLVPLVKPFMKKELANLLHFHSSYETLGQHVPLEFLPEDAEGKAPPSTELHAKMQESFVESADFFVEQETFVSNEGLRDRRQSYMDVDLGIGTNGSFKKLELD</sequence>
<dbReference type="EMBL" id="VVIM01000011">
    <property type="protein sequence ID" value="KAB0791368.1"/>
    <property type="molecule type" value="Genomic_DNA"/>
</dbReference>
<organism evidence="2 3">
    <name type="scientific">Photinus pyralis</name>
    <name type="common">Common eastern firefly</name>
    <name type="synonym">Lampyris pyralis</name>
    <dbReference type="NCBI Taxonomy" id="7054"/>
    <lineage>
        <taxon>Eukaryota</taxon>
        <taxon>Metazoa</taxon>
        <taxon>Ecdysozoa</taxon>
        <taxon>Arthropoda</taxon>
        <taxon>Hexapoda</taxon>
        <taxon>Insecta</taxon>
        <taxon>Pterygota</taxon>
        <taxon>Neoptera</taxon>
        <taxon>Endopterygota</taxon>
        <taxon>Coleoptera</taxon>
        <taxon>Polyphaga</taxon>
        <taxon>Elateriformia</taxon>
        <taxon>Elateroidea</taxon>
        <taxon>Lampyridae</taxon>
        <taxon>Lampyrinae</taxon>
        <taxon>Photinus</taxon>
    </lineage>
</organism>
<dbReference type="InParanoid" id="A0A5N4A269"/>
<dbReference type="SMART" id="SM00516">
    <property type="entry name" value="SEC14"/>
    <property type="match status" value="1"/>
</dbReference>